<feature type="signal peptide" evidence="1">
    <location>
        <begin position="1"/>
        <end position="27"/>
    </location>
</feature>
<protein>
    <submittedName>
        <fullName evidence="2">Uncharacterized protein</fullName>
    </submittedName>
</protein>
<keyword evidence="1" id="KW-0732">Signal</keyword>
<dbReference type="InterPro" id="IPR013783">
    <property type="entry name" value="Ig-like_fold"/>
</dbReference>
<sequence length="669" mass="67467">MRIARTWGVIGGVAAVLVALLPGAAQAAPATPYSVMAIQVPTRPTVVADGTNSTFQVTYSQPGAGTGNREALIWSANVSNDRGGTTAYAAKIFSAVGQRLSAGATYTSGTGTGVWTAIVTTEEPSCQVGAGTLTVHDLTRDAQDAITSIAVSVHNTSCGLRGELRYRSPTGYTAWDVTPEADLGTIDVHATTPVTGAVTVTANGTEPTTIGSIGLGDDASSVLSVTGGTCAVGVTLAYGQTCTVQLAAKAVPAVTTYTFGLYVGDTTGRSREIPVSVTGTVTSAGNFYPIGPVRIVDTRSALGGYPTLGPDSRLYLAPNVHASALVLNVTVVNATADSFLTLYPAGNAAPPTASSINFPKGAVLANSVTVATGTGGGVAVYNRAGRVDVIVDLVGYYADASGSDNSNTTGGQFFPHTPTRVLDTRNGLGQVPGNSEMVLPVGYGVQANPHVRALAVNVSAVNGRAAGFLTVNGASSDALHQGTSLLNYTAGAAVPNMAVVPTIMSAGLPTISIANRSSAAVDIVVDVVGYYDDGLKAGGLHFRPALPTRLIDTRQSGAVGPDSSVTVTGPAAHALALNITGVQPTTSTYLTVWPAGETRPTSSTLNLNPGEIRSNAAITGLGTGNRCSVYNAGGSTHVVVDLAGTFDPLPGTAFPAVTTPAAGVPRIVP</sequence>
<organism evidence="2 3">
    <name type="scientific">Dactylosporangium darangshiense</name>
    <dbReference type="NCBI Taxonomy" id="579108"/>
    <lineage>
        <taxon>Bacteria</taxon>
        <taxon>Bacillati</taxon>
        <taxon>Actinomycetota</taxon>
        <taxon>Actinomycetes</taxon>
        <taxon>Micromonosporales</taxon>
        <taxon>Micromonosporaceae</taxon>
        <taxon>Dactylosporangium</taxon>
    </lineage>
</organism>
<evidence type="ECO:0000256" key="1">
    <source>
        <dbReference type="SAM" id="SignalP"/>
    </source>
</evidence>
<accession>A0ABP8DU59</accession>
<name>A0ABP8DU59_9ACTN</name>
<gene>
    <name evidence="2" type="ORF">GCM10022255_109210</name>
</gene>
<evidence type="ECO:0000313" key="2">
    <source>
        <dbReference type="EMBL" id="GAA4263560.1"/>
    </source>
</evidence>
<evidence type="ECO:0000313" key="3">
    <source>
        <dbReference type="Proteomes" id="UP001500620"/>
    </source>
</evidence>
<dbReference type="RefSeq" id="WP_345143107.1">
    <property type="nucleotide sequence ID" value="NZ_BAABAT010000072.1"/>
</dbReference>
<dbReference type="Proteomes" id="UP001500620">
    <property type="component" value="Unassembled WGS sequence"/>
</dbReference>
<dbReference type="EMBL" id="BAABAT010000072">
    <property type="protein sequence ID" value="GAA4263560.1"/>
    <property type="molecule type" value="Genomic_DNA"/>
</dbReference>
<proteinExistence type="predicted"/>
<feature type="chain" id="PRO_5045636878" evidence="1">
    <location>
        <begin position="28"/>
        <end position="669"/>
    </location>
</feature>
<reference evidence="3" key="1">
    <citation type="journal article" date="2019" name="Int. J. Syst. Evol. Microbiol.">
        <title>The Global Catalogue of Microorganisms (GCM) 10K type strain sequencing project: providing services to taxonomists for standard genome sequencing and annotation.</title>
        <authorList>
            <consortium name="The Broad Institute Genomics Platform"/>
            <consortium name="The Broad Institute Genome Sequencing Center for Infectious Disease"/>
            <person name="Wu L."/>
            <person name="Ma J."/>
        </authorList>
    </citation>
    <scope>NUCLEOTIDE SEQUENCE [LARGE SCALE GENOMIC DNA]</scope>
    <source>
        <strain evidence="3">JCM 17441</strain>
    </source>
</reference>
<keyword evidence="3" id="KW-1185">Reference proteome</keyword>
<dbReference type="Gene3D" id="2.60.40.10">
    <property type="entry name" value="Immunoglobulins"/>
    <property type="match status" value="1"/>
</dbReference>
<comment type="caution">
    <text evidence="2">The sequence shown here is derived from an EMBL/GenBank/DDBJ whole genome shotgun (WGS) entry which is preliminary data.</text>
</comment>